<proteinExistence type="evidence at transcript level"/>
<reference evidence="1" key="2">
    <citation type="journal article" date="2006" name="PLoS Pathog.">
        <title>New perspectives on host-parasite interplay by comparative transcriptomic and proteomic analyses of Schistosoma japonicum.</title>
        <authorList>
            <person name="Liu F."/>
            <person name="Lu J."/>
            <person name="Hu W."/>
            <person name="Wang S.Y."/>
            <person name="Cui S.J."/>
            <person name="Chi M."/>
            <person name="Yan Q."/>
            <person name="Wang X.R."/>
            <person name="Song H.D."/>
            <person name="Xu X.N."/>
            <person name="Wang J.J."/>
            <person name="Zhang X.L."/>
            <person name="Zhang X."/>
            <person name="Wang Z.Q."/>
            <person name="Xue C.L."/>
            <person name="Brindley P.J."/>
            <person name="McManus D.P."/>
            <person name="Yang P.Y."/>
            <person name="Feng Z."/>
            <person name="Chen Z."/>
            <person name="Han Z.G."/>
        </authorList>
    </citation>
    <scope>NUCLEOTIDE SEQUENCE</scope>
</reference>
<organism evidence="1">
    <name type="scientific">Schistosoma japonicum</name>
    <name type="common">Blood fluke</name>
    <dbReference type="NCBI Taxonomy" id="6182"/>
    <lineage>
        <taxon>Eukaryota</taxon>
        <taxon>Metazoa</taxon>
        <taxon>Spiralia</taxon>
        <taxon>Lophotrochozoa</taxon>
        <taxon>Platyhelminthes</taxon>
        <taxon>Trematoda</taxon>
        <taxon>Digenea</taxon>
        <taxon>Strigeidida</taxon>
        <taxon>Schistosomatoidea</taxon>
        <taxon>Schistosomatidae</taxon>
        <taxon>Schistosoma</taxon>
    </lineage>
</organism>
<name>Q5C4A0_SCHJA</name>
<dbReference type="EMBL" id="AY809636">
    <property type="protein sequence ID" value="AAX25525.1"/>
    <property type="molecule type" value="mRNA"/>
</dbReference>
<evidence type="ECO:0000313" key="1">
    <source>
        <dbReference type="EMBL" id="AAX25525.1"/>
    </source>
</evidence>
<protein>
    <submittedName>
        <fullName evidence="1">Uncharacterized protein</fullName>
    </submittedName>
</protein>
<accession>Q5C4A0</accession>
<reference evidence="1" key="1">
    <citation type="submission" date="2005-03" db="EMBL/GenBank/DDBJ databases">
        <authorList>
            <person name="Han Z."/>
        </authorList>
    </citation>
    <scope>NUCLEOTIDE SEQUENCE</scope>
</reference>
<dbReference type="AlphaFoldDB" id="Q5C4A0"/>
<sequence>MTVISYEYFIVIMNRIADVSRTMKNDTTSSYAPFR</sequence>